<organism evidence="12 13">
    <name type="scientific">Peltaster fructicola</name>
    <dbReference type="NCBI Taxonomy" id="286661"/>
    <lineage>
        <taxon>Eukaryota</taxon>
        <taxon>Fungi</taxon>
        <taxon>Dikarya</taxon>
        <taxon>Ascomycota</taxon>
        <taxon>Pezizomycotina</taxon>
        <taxon>Dothideomycetes</taxon>
        <taxon>Dothideomycetes incertae sedis</taxon>
        <taxon>Peltaster</taxon>
    </lineage>
</organism>
<evidence type="ECO:0000256" key="8">
    <source>
        <dbReference type="ARBA" id="ARBA00023242"/>
    </source>
</evidence>
<feature type="compositionally biased region" description="Low complexity" evidence="11">
    <location>
        <begin position="1"/>
        <end position="23"/>
    </location>
</feature>
<dbReference type="InterPro" id="IPR038506">
    <property type="entry name" value="GLE1-like_sf"/>
</dbReference>
<feature type="compositionally biased region" description="Basic and acidic residues" evidence="11">
    <location>
        <begin position="166"/>
        <end position="243"/>
    </location>
</feature>
<keyword evidence="7" id="KW-0906">Nuclear pore complex</keyword>
<evidence type="ECO:0000256" key="4">
    <source>
        <dbReference type="ARBA" id="ARBA00022816"/>
    </source>
</evidence>
<accession>A0A6H0Y650</accession>
<dbReference type="GO" id="GO:0015031">
    <property type="term" value="P:protein transport"/>
    <property type="evidence" value="ECO:0007669"/>
    <property type="project" value="UniProtKB-KW"/>
</dbReference>
<evidence type="ECO:0000256" key="11">
    <source>
        <dbReference type="SAM" id="MobiDB-lite"/>
    </source>
</evidence>
<name>A0A6H0Y650_9PEZI</name>
<feature type="compositionally biased region" description="Polar residues" evidence="11">
    <location>
        <begin position="32"/>
        <end position="41"/>
    </location>
</feature>
<evidence type="ECO:0000313" key="13">
    <source>
        <dbReference type="Proteomes" id="UP000503462"/>
    </source>
</evidence>
<evidence type="ECO:0000256" key="10">
    <source>
        <dbReference type="ARBA" id="ARBA00029983"/>
    </source>
</evidence>
<keyword evidence="3" id="KW-0813">Transport</keyword>
<evidence type="ECO:0000256" key="5">
    <source>
        <dbReference type="ARBA" id="ARBA00022927"/>
    </source>
</evidence>
<comment type="similarity">
    <text evidence="2">Belongs to the GLE1 family.</text>
</comment>
<evidence type="ECO:0000256" key="6">
    <source>
        <dbReference type="ARBA" id="ARBA00023010"/>
    </source>
</evidence>
<feature type="region of interest" description="Disordered" evidence="11">
    <location>
        <begin position="105"/>
        <end position="252"/>
    </location>
</feature>
<dbReference type="GO" id="GO:0016973">
    <property type="term" value="P:poly(A)+ mRNA export from nucleus"/>
    <property type="evidence" value="ECO:0007669"/>
    <property type="project" value="InterPro"/>
</dbReference>
<dbReference type="PANTHER" id="PTHR12960:SF0">
    <property type="entry name" value="MRNA EXPORT FACTOR GLE1"/>
    <property type="match status" value="1"/>
</dbReference>
<keyword evidence="4" id="KW-0509">mRNA transport</keyword>
<dbReference type="InterPro" id="IPR012476">
    <property type="entry name" value="GLE1"/>
</dbReference>
<dbReference type="OrthoDB" id="420884at2759"/>
<dbReference type="Proteomes" id="UP000503462">
    <property type="component" value="Chromosome 5"/>
</dbReference>
<reference evidence="12 13" key="1">
    <citation type="journal article" date="2016" name="Sci. Rep.">
        <title>Peltaster fructicola genome reveals evolution from an invasive phytopathogen to an ectophytic parasite.</title>
        <authorList>
            <person name="Xu C."/>
            <person name="Chen H."/>
            <person name="Gleason M.L."/>
            <person name="Xu J.R."/>
            <person name="Liu H."/>
            <person name="Zhang R."/>
            <person name="Sun G."/>
        </authorList>
    </citation>
    <scope>NUCLEOTIDE SEQUENCE [LARGE SCALE GENOMIC DNA]</scope>
    <source>
        <strain evidence="12 13">LNHT1506</strain>
    </source>
</reference>
<dbReference type="GO" id="GO:0005737">
    <property type="term" value="C:cytoplasm"/>
    <property type="evidence" value="ECO:0007669"/>
    <property type="project" value="TreeGrafter"/>
</dbReference>
<evidence type="ECO:0000313" key="12">
    <source>
        <dbReference type="EMBL" id="QIX02532.1"/>
    </source>
</evidence>
<evidence type="ECO:0000256" key="9">
    <source>
        <dbReference type="ARBA" id="ARBA00026227"/>
    </source>
</evidence>
<dbReference type="GO" id="GO:0005543">
    <property type="term" value="F:phospholipid binding"/>
    <property type="evidence" value="ECO:0007669"/>
    <property type="project" value="TreeGrafter"/>
</dbReference>
<protein>
    <recommendedName>
        <fullName evidence="9">mRNA export factor GLE1</fullName>
    </recommendedName>
    <alternativeName>
        <fullName evidence="10">Nucleoporin GLE1</fullName>
    </alternativeName>
</protein>
<evidence type="ECO:0000256" key="2">
    <source>
        <dbReference type="ARBA" id="ARBA00011056"/>
    </source>
</evidence>
<keyword evidence="13" id="KW-1185">Reference proteome</keyword>
<evidence type="ECO:0000256" key="7">
    <source>
        <dbReference type="ARBA" id="ARBA00023132"/>
    </source>
</evidence>
<dbReference type="EMBL" id="CP051143">
    <property type="protein sequence ID" value="QIX02532.1"/>
    <property type="molecule type" value="Genomic_DNA"/>
</dbReference>
<keyword evidence="6" id="KW-0811">Translocation</keyword>
<evidence type="ECO:0000256" key="3">
    <source>
        <dbReference type="ARBA" id="ARBA00022448"/>
    </source>
</evidence>
<dbReference type="AlphaFoldDB" id="A0A6H0Y650"/>
<dbReference type="Pfam" id="PF07817">
    <property type="entry name" value="GLE1"/>
    <property type="match status" value="1"/>
</dbReference>
<feature type="compositionally biased region" description="Basic and acidic residues" evidence="11">
    <location>
        <begin position="105"/>
        <end position="143"/>
    </location>
</feature>
<keyword evidence="5" id="KW-0653">Protein transport</keyword>
<proteinExistence type="inferred from homology"/>
<sequence>MSSPFRHSSPSSSSNRQQSPRQRNGMHRPVSRQETASPVQQLTEDLRRVYLSQSQAFTRSLDAHIGEQERLHREALSKSLLEHEAVRENAERARLRVELEIERERRRREDEERIKLEEVRKNAEQDELDRKKKEAERVKRVAEARLIQQRQEEEARQQDAATLMRQRQEERARQQDEARKQEIQRRELQADAAKKREQAAREQQEQDNRQAREQQKRDGREADQQAREDATKAPNDAVERAKDNAAQTPLVSTVNSGSLSALTVQGISSSPEQREAEHNRYMQLHKRLKEMRKWVLEEAGKQGLKNKLGDMRRVIQKSLSIVNAVDKTKNVKPTADINAVLREAAQMQQISLSPTPFIVESTSEGQYPAMLLFLLNYFAKYTILRFTDQVSRDAKAAEPYGVLVAQIFSNSAYHFNDHSLIDVLWAKYHKVCPVLFGINGNEKSALGKQRLGWRYEKDFTDPTKGTFVPTDEHLSFQAGLAAGFAAITLRDFSRSKNRNPAPSRMYWTSLARIISTPPMDRTPTHYVVIRNAIEHSITRFVQFFGSAALSVMRVVFKDWPQQATNKMDANVLALDGMSKVLEKTVDLYL</sequence>
<gene>
    <name evidence="12" type="ORF">AMS68_008049</name>
</gene>
<dbReference type="PANTHER" id="PTHR12960">
    <property type="entry name" value="GLE-1-RELATED"/>
    <property type="match status" value="1"/>
</dbReference>
<feature type="region of interest" description="Disordered" evidence="11">
    <location>
        <begin position="1"/>
        <end position="41"/>
    </location>
</feature>
<keyword evidence="8" id="KW-0539">Nucleus</keyword>
<comment type="subcellular location">
    <subcellularLocation>
        <location evidence="1">Nucleus</location>
        <location evidence="1">Nuclear pore complex</location>
    </subcellularLocation>
</comment>
<dbReference type="Gene3D" id="1.25.40.510">
    <property type="entry name" value="GLE1-like"/>
    <property type="match status" value="1"/>
</dbReference>
<dbReference type="GO" id="GO:0000822">
    <property type="term" value="F:inositol hexakisphosphate binding"/>
    <property type="evidence" value="ECO:0007669"/>
    <property type="project" value="TreeGrafter"/>
</dbReference>
<evidence type="ECO:0000256" key="1">
    <source>
        <dbReference type="ARBA" id="ARBA00004567"/>
    </source>
</evidence>
<dbReference type="GO" id="GO:0044614">
    <property type="term" value="C:nuclear pore cytoplasmic filaments"/>
    <property type="evidence" value="ECO:0007669"/>
    <property type="project" value="TreeGrafter"/>
</dbReference>
<dbReference type="GO" id="GO:0031369">
    <property type="term" value="F:translation initiation factor binding"/>
    <property type="evidence" value="ECO:0007669"/>
    <property type="project" value="TreeGrafter"/>
</dbReference>